<keyword evidence="3 6" id="KW-0812">Transmembrane</keyword>
<reference evidence="8" key="1">
    <citation type="submission" date="2021-10" db="EMBL/GenBank/DDBJ databases">
        <authorList>
            <person name="Criscuolo A."/>
        </authorList>
    </citation>
    <scope>NUCLEOTIDE SEQUENCE</scope>
    <source>
        <strain evidence="8">CIP111885</strain>
    </source>
</reference>
<dbReference type="InterPro" id="IPR027469">
    <property type="entry name" value="Cation_efflux_TMD_sf"/>
</dbReference>
<feature type="domain" description="Cation efflux protein transmembrane" evidence="7">
    <location>
        <begin position="2"/>
        <end position="102"/>
    </location>
</feature>
<evidence type="ECO:0000256" key="3">
    <source>
        <dbReference type="ARBA" id="ARBA00022692"/>
    </source>
</evidence>
<dbReference type="GO" id="GO:0016020">
    <property type="term" value="C:membrane"/>
    <property type="evidence" value="ECO:0007669"/>
    <property type="project" value="UniProtKB-SubCell"/>
</dbReference>
<dbReference type="PANTHER" id="PTHR43840">
    <property type="entry name" value="MITOCHONDRIAL METAL TRANSPORTER 1-RELATED"/>
    <property type="match status" value="1"/>
</dbReference>
<evidence type="ECO:0000256" key="2">
    <source>
        <dbReference type="ARBA" id="ARBA00022448"/>
    </source>
</evidence>
<organism evidence="8 9">
    <name type="scientific">Pseudoneobacillus rhizosphaerae</name>
    <dbReference type="NCBI Taxonomy" id="2880968"/>
    <lineage>
        <taxon>Bacteria</taxon>
        <taxon>Bacillati</taxon>
        <taxon>Bacillota</taxon>
        <taxon>Bacilli</taxon>
        <taxon>Bacillales</taxon>
        <taxon>Bacillaceae</taxon>
        <taxon>Pseudoneobacillus</taxon>
    </lineage>
</organism>
<dbReference type="Pfam" id="PF01545">
    <property type="entry name" value="Cation_efflux"/>
    <property type="match status" value="1"/>
</dbReference>
<keyword evidence="2" id="KW-0813">Transport</keyword>
<name>A0A9C7G6X2_9BACI</name>
<dbReference type="GO" id="GO:0008324">
    <property type="term" value="F:monoatomic cation transmembrane transporter activity"/>
    <property type="evidence" value="ECO:0007669"/>
    <property type="project" value="InterPro"/>
</dbReference>
<dbReference type="Proteomes" id="UP000789845">
    <property type="component" value="Unassembled WGS sequence"/>
</dbReference>
<keyword evidence="4 6" id="KW-1133">Transmembrane helix</keyword>
<evidence type="ECO:0000256" key="4">
    <source>
        <dbReference type="ARBA" id="ARBA00022989"/>
    </source>
</evidence>
<comment type="caution">
    <text evidence="8">The sequence shown here is derived from an EMBL/GenBank/DDBJ whole genome shotgun (WGS) entry which is preliminary data.</text>
</comment>
<evidence type="ECO:0000256" key="1">
    <source>
        <dbReference type="ARBA" id="ARBA00004141"/>
    </source>
</evidence>
<dbReference type="InterPro" id="IPR050291">
    <property type="entry name" value="CDF_Transporter"/>
</dbReference>
<protein>
    <submittedName>
        <fullName evidence="8">Manganese efflux system protein MneS</fullName>
    </submittedName>
</protein>
<dbReference type="Gene3D" id="1.20.1510.10">
    <property type="entry name" value="Cation efflux protein transmembrane domain"/>
    <property type="match status" value="1"/>
</dbReference>
<dbReference type="AlphaFoldDB" id="A0A9C7G6X2"/>
<evidence type="ECO:0000259" key="7">
    <source>
        <dbReference type="Pfam" id="PF01545"/>
    </source>
</evidence>
<keyword evidence="9" id="KW-1185">Reference proteome</keyword>
<gene>
    <name evidence="8" type="primary">mneS_1</name>
    <name evidence="8" type="ORF">NEOCIP111885_00526</name>
</gene>
<keyword evidence="5 6" id="KW-0472">Membrane</keyword>
<dbReference type="EMBL" id="CAKJTG010000003">
    <property type="protein sequence ID" value="CAG9606838.1"/>
    <property type="molecule type" value="Genomic_DNA"/>
</dbReference>
<evidence type="ECO:0000256" key="5">
    <source>
        <dbReference type="ARBA" id="ARBA00023136"/>
    </source>
</evidence>
<sequence>MVASFIMAAVGIQVVYQAVHKSIIGEYQSPDLISAWVGIFAAVVMYFVYRFNRNLAREIKSQSVMAAAKDNLSDALVSIGTVIRIIGAQLGLPWLDPVAAVIGFNNM</sequence>
<dbReference type="PANTHER" id="PTHR43840:SF50">
    <property type="entry name" value="MANGANESE EFFLUX SYSTEM PROTEIN MNES"/>
    <property type="match status" value="1"/>
</dbReference>
<dbReference type="SUPFAM" id="SSF161111">
    <property type="entry name" value="Cation efflux protein transmembrane domain-like"/>
    <property type="match status" value="1"/>
</dbReference>
<evidence type="ECO:0000313" key="9">
    <source>
        <dbReference type="Proteomes" id="UP000789845"/>
    </source>
</evidence>
<feature type="transmembrane region" description="Helical" evidence="6">
    <location>
        <begin position="33"/>
        <end position="51"/>
    </location>
</feature>
<accession>A0A9C7G6X2</accession>
<evidence type="ECO:0000313" key="8">
    <source>
        <dbReference type="EMBL" id="CAG9606838.1"/>
    </source>
</evidence>
<dbReference type="InterPro" id="IPR058533">
    <property type="entry name" value="Cation_efflux_TM"/>
</dbReference>
<evidence type="ECO:0000256" key="6">
    <source>
        <dbReference type="SAM" id="Phobius"/>
    </source>
</evidence>
<comment type="subcellular location">
    <subcellularLocation>
        <location evidence="1">Membrane</location>
        <topology evidence="1">Multi-pass membrane protein</topology>
    </subcellularLocation>
</comment>
<proteinExistence type="predicted"/>